<comment type="caution">
    <text evidence="2">The sequence shown here is derived from an EMBL/GenBank/DDBJ whole genome shotgun (WGS) entry which is preliminary data.</text>
</comment>
<evidence type="ECO:0000313" key="3">
    <source>
        <dbReference type="Proteomes" id="UP000529417"/>
    </source>
</evidence>
<reference evidence="2 3" key="1">
    <citation type="journal article" date="2000" name="Arch. Microbiol.">
        <title>Rhodobaca bogoriensis gen. nov. and sp. nov., an alkaliphilic purple nonsulfur bacterium from African Rift Valley soda lakes.</title>
        <authorList>
            <person name="Milford A.D."/>
            <person name="Achenbach L.A."/>
            <person name="Jung D.O."/>
            <person name="Madigan M.T."/>
        </authorList>
    </citation>
    <scope>NUCLEOTIDE SEQUENCE [LARGE SCALE GENOMIC DNA]</scope>
    <source>
        <strain evidence="2 3">2376</strain>
    </source>
</reference>
<dbReference type="InterPro" id="IPR000305">
    <property type="entry name" value="GIY-YIG_endonuc"/>
</dbReference>
<dbReference type="SUPFAM" id="SSF82771">
    <property type="entry name" value="GIY-YIG endonuclease"/>
    <property type="match status" value="1"/>
</dbReference>
<keyword evidence="3" id="KW-1185">Reference proteome</keyword>
<proteinExistence type="predicted"/>
<dbReference type="PROSITE" id="PS50164">
    <property type="entry name" value="GIY_YIG"/>
    <property type="match status" value="1"/>
</dbReference>
<dbReference type="EMBL" id="JACBXS010000008">
    <property type="protein sequence ID" value="NYS24408.1"/>
    <property type="molecule type" value="Genomic_DNA"/>
</dbReference>
<gene>
    <name evidence="2" type="ORF">HUK65_05335</name>
</gene>
<dbReference type="Gene3D" id="3.40.1440.10">
    <property type="entry name" value="GIY-YIG endonuclease"/>
    <property type="match status" value="1"/>
</dbReference>
<dbReference type="AlphaFoldDB" id="A0A7Z0HY21"/>
<dbReference type="Proteomes" id="UP000529417">
    <property type="component" value="Unassembled WGS sequence"/>
</dbReference>
<accession>A0A7Z0HY21</accession>
<feature type="domain" description="GIY-YIG" evidence="1">
    <location>
        <begin position="203"/>
        <end position="290"/>
    </location>
</feature>
<sequence>MQFNDLLRAHDIDPAMTALALHKPRDPRIRAALCVMAESAPGLFEAYQSTHPTIPEATLKARRTMAAFLSRAEGELTFIGLYLQAGWRDVPAAELDAMPLQAEMRARLGQGGLSAEARARGIAARALFDLRPLDVLSDLRGRLVVTDPGARNYMRLAERTSLPVREITLRATLAPPVPDWRALRLTTDELRHLPRDWITTLHQWRGVYLIVDERDGARYVGAAYGEDNLLGRWQAHVAGEIGVTVELRRRDTSQFRFSILELLSPAATAEEVITCEQNWMDRLHTRRYGLNA</sequence>
<dbReference type="RefSeq" id="WP_179905113.1">
    <property type="nucleotide sequence ID" value="NZ_JACBXS010000008.1"/>
</dbReference>
<dbReference type="InterPro" id="IPR035901">
    <property type="entry name" value="GIY-YIG_endonuc_sf"/>
</dbReference>
<dbReference type="CDD" id="cd10446">
    <property type="entry name" value="GIY-YIG_unchar_1"/>
    <property type="match status" value="1"/>
</dbReference>
<organism evidence="2 3">
    <name type="scientific">Rhabdonatronobacter sediminivivens</name>
    <dbReference type="NCBI Taxonomy" id="2743469"/>
    <lineage>
        <taxon>Bacteria</taxon>
        <taxon>Pseudomonadati</taxon>
        <taxon>Pseudomonadota</taxon>
        <taxon>Alphaproteobacteria</taxon>
        <taxon>Rhodobacterales</taxon>
        <taxon>Paracoccaceae</taxon>
        <taxon>Rhabdonatronobacter</taxon>
    </lineage>
</organism>
<evidence type="ECO:0000313" key="2">
    <source>
        <dbReference type="EMBL" id="NYS24408.1"/>
    </source>
</evidence>
<name>A0A7Z0HY21_9RHOB</name>
<protein>
    <submittedName>
        <fullName evidence="2">GIY-YIG nuclease family protein</fullName>
    </submittedName>
</protein>
<evidence type="ECO:0000259" key="1">
    <source>
        <dbReference type="PROSITE" id="PS50164"/>
    </source>
</evidence>